<gene>
    <name evidence="2" type="ORF">E3O46_17435</name>
</gene>
<keyword evidence="1" id="KW-0812">Transmembrane</keyword>
<feature type="transmembrane region" description="Helical" evidence="1">
    <location>
        <begin position="20"/>
        <end position="39"/>
    </location>
</feature>
<dbReference type="EMBL" id="SOFS01000045">
    <property type="protein sequence ID" value="TFC16698.1"/>
    <property type="molecule type" value="Genomic_DNA"/>
</dbReference>
<dbReference type="Proteomes" id="UP000297604">
    <property type="component" value="Unassembled WGS sequence"/>
</dbReference>
<evidence type="ECO:0000313" key="3">
    <source>
        <dbReference type="Proteomes" id="UP000297604"/>
    </source>
</evidence>
<proteinExistence type="predicted"/>
<keyword evidence="3" id="KW-1185">Reference proteome</keyword>
<sequence>MSDHNGLGWLTSPNGRIVAALWNMLICAAIVVVSVVMGMTRTPTAFILTALGLIMEWQFVRGYLRARQAKVAEK</sequence>
<evidence type="ECO:0000256" key="1">
    <source>
        <dbReference type="SAM" id="Phobius"/>
    </source>
</evidence>
<comment type="caution">
    <text evidence="2">The sequence shown here is derived from an EMBL/GenBank/DDBJ whole genome shotgun (WGS) entry which is preliminary data.</text>
</comment>
<protein>
    <submittedName>
        <fullName evidence="2">Uncharacterized protein</fullName>
    </submittedName>
</protein>
<name>A0ABY2IK39_9MICO</name>
<keyword evidence="1" id="KW-0472">Membrane</keyword>
<accession>A0ABY2IK39</accession>
<evidence type="ECO:0000313" key="2">
    <source>
        <dbReference type="EMBL" id="TFC16698.1"/>
    </source>
</evidence>
<reference evidence="2 3" key="1">
    <citation type="submission" date="2019-03" db="EMBL/GenBank/DDBJ databases">
        <title>Genomics of glacier-inhabiting Cryobacterium strains.</title>
        <authorList>
            <person name="Liu Q."/>
            <person name="Xin Y.-H."/>
        </authorList>
    </citation>
    <scope>NUCLEOTIDE SEQUENCE [LARGE SCALE GENOMIC DNA]</scope>
    <source>
        <strain evidence="2 3">MDB1-5</strain>
    </source>
</reference>
<dbReference type="RefSeq" id="WP_134562202.1">
    <property type="nucleotide sequence ID" value="NZ_SOFS01000045.1"/>
</dbReference>
<organism evidence="2 3">
    <name type="scientific">Cryobacterium glucosi</name>
    <dbReference type="NCBI Taxonomy" id="1259175"/>
    <lineage>
        <taxon>Bacteria</taxon>
        <taxon>Bacillati</taxon>
        <taxon>Actinomycetota</taxon>
        <taxon>Actinomycetes</taxon>
        <taxon>Micrococcales</taxon>
        <taxon>Microbacteriaceae</taxon>
        <taxon>Cryobacterium</taxon>
    </lineage>
</organism>
<keyword evidence="1" id="KW-1133">Transmembrane helix</keyword>